<dbReference type="GO" id="GO:0051205">
    <property type="term" value="P:protein insertion into membrane"/>
    <property type="evidence" value="ECO:0007669"/>
    <property type="project" value="UniProtKB-UniRule"/>
</dbReference>
<dbReference type="EMBL" id="SHKP01000009">
    <property type="protein sequence ID" value="RZT92507.1"/>
    <property type="molecule type" value="Genomic_DNA"/>
</dbReference>
<feature type="domain" description="Outer membrane lipoprotein BamD-like" evidence="8">
    <location>
        <begin position="31"/>
        <end position="235"/>
    </location>
</feature>
<keyword evidence="4 6" id="KW-0998">Cell outer membrane</keyword>
<dbReference type="OrthoDB" id="9779191at2"/>
<evidence type="ECO:0000259" key="8">
    <source>
        <dbReference type="Pfam" id="PF13525"/>
    </source>
</evidence>
<dbReference type="InterPro" id="IPR017689">
    <property type="entry name" value="BamD"/>
</dbReference>
<evidence type="ECO:0000256" key="7">
    <source>
        <dbReference type="SAM" id="SignalP"/>
    </source>
</evidence>
<evidence type="ECO:0000256" key="2">
    <source>
        <dbReference type="ARBA" id="ARBA00023136"/>
    </source>
</evidence>
<evidence type="ECO:0000256" key="5">
    <source>
        <dbReference type="ARBA" id="ARBA00023288"/>
    </source>
</evidence>
<reference evidence="9 10" key="1">
    <citation type="submission" date="2019-02" db="EMBL/GenBank/DDBJ databases">
        <title>Genomic Encyclopedia of Type Strains, Phase IV (KMG-IV): sequencing the most valuable type-strain genomes for metagenomic binning, comparative biology and taxonomic classification.</title>
        <authorList>
            <person name="Goeker M."/>
        </authorList>
    </citation>
    <scope>NUCLEOTIDE SEQUENCE [LARGE SCALE GENOMIC DNA]</scope>
    <source>
        <strain evidence="9 10">DSM 19570</strain>
    </source>
</reference>
<dbReference type="InterPro" id="IPR011990">
    <property type="entry name" value="TPR-like_helical_dom_sf"/>
</dbReference>
<accession>A0A4Q7V9W3</accession>
<sequence length="265" mass="29541">MWTRLAAMALGLVAAALLGACGTKDDTSGMATAKLYEEAREEASSGNWERASKLFEKLEARAAGTPMAQQAALELAYAQHRAGEKAAALATIERFIKLNPSSPGLDYAYYLQGLINFNENLGLLGSLARQDMSERDQQASRDSYQSFRQLVTQFPASKYAADATLRMNYIVNSLAQYEVHVARYYYTRGAYVAAANRAKNTLQEFSQAPATEEALYIMTLSYDKLGLPQLRDDAQRVLLQNFPESRYVKEGFAARATSKPWWQVW</sequence>
<dbReference type="Gene3D" id="1.25.40.10">
    <property type="entry name" value="Tetratricopeptide repeat domain"/>
    <property type="match status" value="1"/>
</dbReference>
<dbReference type="InterPro" id="IPR039565">
    <property type="entry name" value="BamD-like"/>
</dbReference>
<dbReference type="PROSITE" id="PS51257">
    <property type="entry name" value="PROKAR_LIPOPROTEIN"/>
    <property type="match status" value="1"/>
</dbReference>
<evidence type="ECO:0000256" key="3">
    <source>
        <dbReference type="ARBA" id="ARBA00023139"/>
    </source>
</evidence>
<evidence type="ECO:0000256" key="6">
    <source>
        <dbReference type="HAMAP-Rule" id="MF_00922"/>
    </source>
</evidence>
<comment type="subunit">
    <text evidence="6">Part of the Bam complex.</text>
</comment>
<dbReference type="Pfam" id="PF13525">
    <property type="entry name" value="YfiO"/>
    <property type="match status" value="1"/>
</dbReference>
<feature type="signal peptide" evidence="7">
    <location>
        <begin position="1"/>
        <end position="20"/>
    </location>
</feature>
<dbReference type="RefSeq" id="WP_130434656.1">
    <property type="nucleotide sequence ID" value="NZ_SHKP01000009.1"/>
</dbReference>
<dbReference type="GO" id="GO:1990063">
    <property type="term" value="C:Bam protein complex"/>
    <property type="evidence" value="ECO:0007669"/>
    <property type="project" value="TreeGrafter"/>
</dbReference>
<protein>
    <recommendedName>
        <fullName evidence="6">Outer membrane protein assembly factor BamD</fullName>
    </recommendedName>
</protein>
<comment type="function">
    <text evidence="6">Part of the outer membrane protein assembly complex, which is involved in assembly and insertion of beta-barrel proteins into the outer membrane.</text>
</comment>
<evidence type="ECO:0000256" key="1">
    <source>
        <dbReference type="ARBA" id="ARBA00022729"/>
    </source>
</evidence>
<keyword evidence="3 6" id="KW-0564">Palmitate</keyword>
<organism evidence="9 10">
    <name type="scientific">Rivibacter subsaxonicus</name>
    <dbReference type="NCBI Taxonomy" id="457575"/>
    <lineage>
        <taxon>Bacteria</taxon>
        <taxon>Pseudomonadati</taxon>
        <taxon>Pseudomonadota</taxon>
        <taxon>Betaproteobacteria</taxon>
        <taxon>Burkholderiales</taxon>
        <taxon>Rivibacter</taxon>
    </lineage>
</organism>
<feature type="chain" id="PRO_5021055927" description="Outer membrane protein assembly factor BamD" evidence="7">
    <location>
        <begin position="21"/>
        <end position="265"/>
    </location>
</feature>
<dbReference type="SUPFAM" id="SSF48452">
    <property type="entry name" value="TPR-like"/>
    <property type="match status" value="1"/>
</dbReference>
<keyword evidence="2 6" id="KW-0472">Membrane</keyword>
<dbReference type="PANTHER" id="PTHR37423:SF1">
    <property type="entry name" value="OUTER MEMBRANE PROTEIN ASSEMBLY FACTOR BAMD"/>
    <property type="match status" value="1"/>
</dbReference>
<comment type="similarity">
    <text evidence="6">Belongs to the BamD family.</text>
</comment>
<evidence type="ECO:0000256" key="4">
    <source>
        <dbReference type="ARBA" id="ARBA00023237"/>
    </source>
</evidence>
<dbReference type="CDD" id="cd15830">
    <property type="entry name" value="BamD"/>
    <property type="match status" value="1"/>
</dbReference>
<comment type="subcellular location">
    <subcellularLocation>
        <location evidence="6">Cell outer membrane</location>
        <topology evidence="6">Lipid-anchor</topology>
    </subcellularLocation>
</comment>
<dbReference type="Proteomes" id="UP000293671">
    <property type="component" value="Unassembled WGS sequence"/>
</dbReference>
<keyword evidence="1 6" id="KW-0732">Signal</keyword>
<dbReference type="PANTHER" id="PTHR37423">
    <property type="entry name" value="SOLUBLE LYTIC MUREIN TRANSGLYCOSYLASE-RELATED"/>
    <property type="match status" value="1"/>
</dbReference>
<dbReference type="NCBIfam" id="TIGR03302">
    <property type="entry name" value="OM_YfiO"/>
    <property type="match status" value="1"/>
</dbReference>
<dbReference type="GO" id="GO:0043165">
    <property type="term" value="P:Gram-negative-bacterium-type cell outer membrane assembly"/>
    <property type="evidence" value="ECO:0007669"/>
    <property type="project" value="UniProtKB-UniRule"/>
</dbReference>
<comment type="caution">
    <text evidence="9">The sequence shown here is derived from an EMBL/GenBank/DDBJ whole genome shotgun (WGS) entry which is preliminary data.</text>
</comment>
<name>A0A4Q7V9W3_9BURK</name>
<proteinExistence type="inferred from homology"/>
<evidence type="ECO:0000313" key="10">
    <source>
        <dbReference type="Proteomes" id="UP000293671"/>
    </source>
</evidence>
<dbReference type="AlphaFoldDB" id="A0A4Q7V9W3"/>
<keyword evidence="10" id="KW-1185">Reference proteome</keyword>
<evidence type="ECO:0000313" key="9">
    <source>
        <dbReference type="EMBL" id="RZT92507.1"/>
    </source>
</evidence>
<dbReference type="HAMAP" id="MF_00922">
    <property type="entry name" value="OM_assembly_BamD"/>
    <property type="match status" value="1"/>
</dbReference>
<gene>
    <name evidence="6" type="primary">bamD</name>
    <name evidence="9" type="ORF">EV670_3481</name>
</gene>
<keyword evidence="5 6" id="KW-0449">Lipoprotein</keyword>